<reference evidence="10" key="1">
    <citation type="journal article" date="2002" name="Science">
        <title>The draft genome of Ciona intestinalis: insights into chordate and vertebrate origins.</title>
        <authorList>
            <person name="Dehal P."/>
            <person name="Satou Y."/>
            <person name="Campbell R.K."/>
            <person name="Chapman J."/>
            <person name="Degnan B."/>
            <person name="De Tomaso A."/>
            <person name="Davidson B."/>
            <person name="Di Gregorio A."/>
            <person name="Gelpke M."/>
            <person name="Goodstein D.M."/>
            <person name="Harafuji N."/>
            <person name="Hastings K.E."/>
            <person name="Ho I."/>
            <person name="Hotta K."/>
            <person name="Huang W."/>
            <person name="Kawashima T."/>
            <person name="Lemaire P."/>
            <person name="Martinez D."/>
            <person name="Meinertzhagen I.A."/>
            <person name="Necula S."/>
            <person name="Nonaka M."/>
            <person name="Putnam N."/>
            <person name="Rash S."/>
            <person name="Saiga H."/>
            <person name="Satake M."/>
            <person name="Terry A."/>
            <person name="Yamada L."/>
            <person name="Wang H.G."/>
            <person name="Awazu S."/>
            <person name="Azumi K."/>
            <person name="Boore J."/>
            <person name="Branno M."/>
            <person name="Chin-Bow S."/>
            <person name="DeSantis R."/>
            <person name="Doyle S."/>
            <person name="Francino P."/>
            <person name="Keys D.N."/>
            <person name="Haga S."/>
            <person name="Hayashi H."/>
            <person name="Hino K."/>
            <person name="Imai K.S."/>
            <person name="Inaba K."/>
            <person name="Kano S."/>
            <person name="Kobayashi K."/>
            <person name="Kobayashi M."/>
            <person name="Lee B.I."/>
            <person name="Makabe K.W."/>
            <person name="Manohar C."/>
            <person name="Matassi G."/>
            <person name="Medina M."/>
            <person name="Mochizuki Y."/>
            <person name="Mount S."/>
            <person name="Morishita T."/>
            <person name="Miura S."/>
            <person name="Nakayama A."/>
            <person name="Nishizaka S."/>
            <person name="Nomoto H."/>
            <person name="Ohta F."/>
            <person name="Oishi K."/>
            <person name="Rigoutsos I."/>
            <person name="Sano M."/>
            <person name="Sasaki A."/>
            <person name="Sasakura Y."/>
            <person name="Shoguchi E."/>
            <person name="Shin-i T."/>
            <person name="Spagnuolo A."/>
            <person name="Stainier D."/>
            <person name="Suzuki M.M."/>
            <person name="Tassy O."/>
            <person name="Takatori N."/>
            <person name="Tokuoka M."/>
            <person name="Yagi K."/>
            <person name="Yoshizaki F."/>
            <person name="Wada S."/>
            <person name="Zhang C."/>
            <person name="Hyatt P.D."/>
            <person name="Larimer F."/>
            <person name="Detter C."/>
            <person name="Doggett N."/>
            <person name="Glavina T."/>
            <person name="Hawkins T."/>
            <person name="Richardson P."/>
            <person name="Lucas S."/>
            <person name="Kohara Y."/>
            <person name="Levine M."/>
            <person name="Satoh N."/>
            <person name="Rokhsar D.S."/>
        </authorList>
    </citation>
    <scope>NUCLEOTIDE SEQUENCE [LARGE SCALE GENOMIC DNA]</scope>
</reference>
<dbReference type="PANTHER" id="PTHR10844:SF32">
    <property type="entry name" value="CAVEOLIN-3-LIKE"/>
    <property type="match status" value="1"/>
</dbReference>
<dbReference type="STRING" id="7719.ENSCINP00000002792"/>
<evidence type="ECO:0000256" key="8">
    <source>
        <dbReference type="SAM" id="Phobius"/>
    </source>
</evidence>
<comment type="subcellular location">
    <subcellularLocation>
        <location evidence="1 6">Cell membrane</location>
        <topology evidence="1 6">Peripheral membrane protein</topology>
    </subcellularLocation>
    <subcellularLocation>
        <location evidence="6">Golgi apparatus membrane</location>
        <topology evidence="6">Peripheral membrane protein</topology>
    </subcellularLocation>
    <subcellularLocation>
        <location evidence="6">Membrane</location>
        <location evidence="6">Caveola</location>
        <topology evidence="6">Peripheral membrane protein</topology>
    </subcellularLocation>
</comment>
<evidence type="ECO:0000256" key="4">
    <source>
        <dbReference type="ARBA" id="ARBA00023034"/>
    </source>
</evidence>
<keyword evidence="3 6" id="KW-1003">Cell membrane</keyword>
<organism evidence="9 10">
    <name type="scientific">Ciona intestinalis</name>
    <name type="common">Transparent sea squirt</name>
    <name type="synonym">Ascidia intestinalis</name>
    <dbReference type="NCBI Taxonomy" id="7719"/>
    <lineage>
        <taxon>Eukaryota</taxon>
        <taxon>Metazoa</taxon>
        <taxon>Chordata</taxon>
        <taxon>Tunicata</taxon>
        <taxon>Ascidiacea</taxon>
        <taxon>Phlebobranchia</taxon>
        <taxon>Cionidae</taxon>
        <taxon>Ciona</taxon>
    </lineage>
</organism>
<dbReference type="Pfam" id="PF01146">
    <property type="entry name" value="Caveolin"/>
    <property type="match status" value="1"/>
</dbReference>
<evidence type="ECO:0000256" key="1">
    <source>
        <dbReference type="ARBA" id="ARBA00004202"/>
    </source>
</evidence>
<dbReference type="PANTHER" id="PTHR10844">
    <property type="entry name" value="CAVEOLIN"/>
    <property type="match status" value="1"/>
</dbReference>
<dbReference type="GeneTree" id="ENSGT00950000183006"/>
<keyword evidence="8" id="KW-0812">Transmembrane</keyword>
<dbReference type="InterPro" id="IPR001612">
    <property type="entry name" value="Caveolin"/>
</dbReference>
<feature type="transmembrane region" description="Helical" evidence="8">
    <location>
        <begin position="144"/>
        <end position="163"/>
    </location>
</feature>
<evidence type="ECO:0000313" key="9">
    <source>
        <dbReference type="Ensembl" id="ENSCINP00000002792.3"/>
    </source>
</evidence>
<comment type="similarity">
    <text evidence="2 6">Belongs to the caveolin family.</text>
</comment>
<dbReference type="HOGENOM" id="CLU_102582_0_0_1"/>
<feature type="region of interest" description="Disordered" evidence="7">
    <location>
        <begin position="1"/>
        <end position="72"/>
    </location>
</feature>
<protein>
    <recommendedName>
        <fullName evidence="6">Caveolin</fullName>
    </recommendedName>
</protein>
<keyword evidence="4 6" id="KW-0333">Golgi apparatus</keyword>
<comment type="function">
    <text evidence="6">May act as a scaffolding protein within caveolar membranes. Interacts directly with G-protein alpha subunits and can functionally regulate their activity.</text>
</comment>
<sequence length="211" mass="24146">MGGEKTGSQDDVARLPVDDVTCDVTSGEEFVVVDETEPKEEGDSSKHPSRDASPSNQEVEEPKKKKKKKRVRGLDLPVQVFKSRSERDPEFINQDLRVNFDDVIAEPEGYYTPKYSWHLSKEVYGFSKGCCYSVASFFCSVPAAFLWGIWFAFIACLNIWLLVPFRRCHNIKMSLWKGFWGVTVSSIFDPIFQSIGMVFNNMRVQTDKYEV</sequence>
<dbReference type="GO" id="GO:0005901">
    <property type="term" value="C:caveola"/>
    <property type="evidence" value="ECO:0007669"/>
    <property type="project" value="UniProtKB-SubCell"/>
</dbReference>
<feature type="compositionally biased region" description="Basic and acidic residues" evidence="7">
    <location>
        <begin position="39"/>
        <end position="50"/>
    </location>
</feature>
<evidence type="ECO:0000256" key="6">
    <source>
        <dbReference type="RuleBase" id="RU000680"/>
    </source>
</evidence>
<dbReference type="InParanoid" id="F6YRG2"/>
<dbReference type="Proteomes" id="UP000008144">
    <property type="component" value="Unassembled WGS sequence"/>
</dbReference>
<name>F6YRG2_CIOIN</name>
<evidence type="ECO:0000256" key="7">
    <source>
        <dbReference type="SAM" id="MobiDB-lite"/>
    </source>
</evidence>
<feature type="compositionally biased region" description="Basic and acidic residues" evidence="7">
    <location>
        <begin position="7"/>
        <end position="17"/>
    </location>
</feature>
<proteinExistence type="inferred from homology"/>
<keyword evidence="10" id="KW-1185">Reference proteome</keyword>
<dbReference type="OMA" id="TRIFMDD"/>
<evidence type="ECO:0000256" key="2">
    <source>
        <dbReference type="ARBA" id="ARBA00010988"/>
    </source>
</evidence>
<keyword evidence="5 6" id="KW-0472">Membrane</keyword>
<reference evidence="9" key="2">
    <citation type="submission" date="2025-08" db="UniProtKB">
        <authorList>
            <consortium name="Ensembl"/>
        </authorList>
    </citation>
    <scope>IDENTIFICATION</scope>
</reference>
<dbReference type="GO" id="GO:0000139">
    <property type="term" value="C:Golgi membrane"/>
    <property type="evidence" value="ECO:0007669"/>
    <property type="project" value="UniProtKB-SubCell"/>
</dbReference>
<evidence type="ECO:0000256" key="3">
    <source>
        <dbReference type="ARBA" id="ARBA00022475"/>
    </source>
</evidence>
<keyword evidence="8" id="KW-1133">Transmembrane helix</keyword>
<evidence type="ECO:0000256" key="5">
    <source>
        <dbReference type="ARBA" id="ARBA00023136"/>
    </source>
</evidence>
<reference evidence="9" key="3">
    <citation type="submission" date="2025-09" db="UniProtKB">
        <authorList>
            <consortium name="Ensembl"/>
        </authorList>
    </citation>
    <scope>IDENTIFICATION</scope>
</reference>
<dbReference type="AlphaFoldDB" id="F6YRG2"/>
<dbReference type="Ensembl" id="ENSCINT00000002792.3">
    <property type="protein sequence ID" value="ENSCINP00000002792.3"/>
    <property type="gene ID" value="ENSCING00000001428.3"/>
</dbReference>
<evidence type="ECO:0000313" key="10">
    <source>
        <dbReference type="Proteomes" id="UP000008144"/>
    </source>
</evidence>
<accession>F6YRG2</accession>
<dbReference type="GO" id="GO:0060090">
    <property type="term" value="F:molecular adaptor activity"/>
    <property type="evidence" value="ECO:0000318"/>
    <property type="project" value="GO_Central"/>
</dbReference>
<dbReference type="GO" id="GO:0070836">
    <property type="term" value="P:caveola assembly"/>
    <property type="evidence" value="ECO:0000318"/>
    <property type="project" value="GO_Central"/>
</dbReference>